<name>A0A9D4TJ25_CHLVU</name>
<feature type="domain" description="Dihydroorotate dehydrogenase catalytic" evidence="18">
    <location>
        <begin position="73"/>
        <end position="378"/>
    </location>
</feature>
<dbReference type="Pfam" id="PF01180">
    <property type="entry name" value="DHO_dh"/>
    <property type="match status" value="1"/>
</dbReference>
<dbReference type="PANTHER" id="PTHR48109">
    <property type="entry name" value="DIHYDROOROTATE DEHYDROGENASE (QUINONE), MITOCHONDRIAL-RELATED"/>
    <property type="match status" value="1"/>
</dbReference>
<evidence type="ECO:0000256" key="6">
    <source>
        <dbReference type="ARBA" id="ARBA00022630"/>
    </source>
</evidence>
<dbReference type="GO" id="GO:0009220">
    <property type="term" value="P:pyrimidine ribonucleotide biosynthetic process"/>
    <property type="evidence" value="ECO:0007669"/>
    <property type="project" value="TreeGrafter"/>
</dbReference>
<keyword evidence="12 16" id="KW-0560">Oxidoreductase</keyword>
<evidence type="ECO:0000259" key="18">
    <source>
        <dbReference type="Pfam" id="PF01180"/>
    </source>
</evidence>
<keyword evidence="20" id="KW-1185">Reference proteome</keyword>
<comment type="similarity">
    <text evidence="3 16">Belongs to the dihydroorotate dehydrogenase family. Type 2 subfamily.</text>
</comment>
<feature type="region of interest" description="Disordered" evidence="17">
    <location>
        <begin position="388"/>
        <end position="422"/>
    </location>
</feature>
<keyword evidence="13 16" id="KW-0496">Mitochondrion</keyword>
<dbReference type="SUPFAM" id="SSF51395">
    <property type="entry name" value="FMN-linked oxidoreductases"/>
    <property type="match status" value="1"/>
</dbReference>
<dbReference type="CDD" id="cd04738">
    <property type="entry name" value="DHOD_2_like"/>
    <property type="match status" value="1"/>
</dbReference>
<keyword evidence="10" id="KW-0809">Transit peptide</keyword>
<dbReference type="InterPro" id="IPR001295">
    <property type="entry name" value="Dihydroorotate_DH_CS"/>
</dbReference>
<dbReference type="Gene3D" id="3.20.20.70">
    <property type="entry name" value="Aldolase class I"/>
    <property type="match status" value="1"/>
</dbReference>
<comment type="subcellular location">
    <subcellularLocation>
        <location evidence="1 16">Mitochondrion inner membrane</location>
        <topology evidence="1 16">Single-pass membrane protein</topology>
    </subcellularLocation>
</comment>
<protein>
    <recommendedName>
        <fullName evidence="5 16">Dihydroorotate dehydrogenase (quinone), mitochondrial</fullName>
        <shortName evidence="16">DHOdehase</shortName>
        <ecNumber evidence="4 16">1.3.5.2</ecNumber>
    </recommendedName>
</protein>
<dbReference type="NCBIfam" id="NF003652">
    <property type="entry name" value="PRK05286.2-5"/>
    <property type="match status" value="1"/>
</dbReference>
<dbReference type="AlphaFoldDB" id="A0A9D4TJ25"/>
<dbReference type="GO" id="GO:0106430">
    <property type="term" value="F:dihydroorotate dehydrogenase (quinone) activity"/>
    <property type="evidence" value="ECO:0007669"/>
    <property type="project" value="UniProtKB-EC"/>
</dbReference>
<evidence type="ECO:0000256" key="4">
    <source>
        <dbReference type="ARBA" id="ARBA00012791"/>
    </source>
</evidence>
<evidence type="ECO:0000256" key="10">
    <source>
        <dbReference type="ARBA" id="ARBA00022946"/>
    </source>
</evidence>
<evidence type="ECO:0000313" key="20">
    <source>
        <dbReference type="Proteomes" id="UP001055712"/>
    </source>
</evidence>
<accession>A0A9D4TJ25</accession>
<dbReference type="NCBIfam" id="NF003645">
    <property type="entry name" value="PRK05286.1-2"/>
    <property type="match status" value="1"/>
</dbReference>
<gene>
    <name evidence="19" type="ORF">D9Q98_006887</name>
</gene>
<proteinExistence type="inferred from homology"/>
<comment type="caution">
    <text evidence="19">The sequence shown here is derived from an EMBL/GenBank/DDBJ whole genome shotgun (WGS) entry which is preliminary data.</text>
</comment>
<evidence type="ECO:0000256" key="17">
    <source>
        <dbReference type="SAM" id="MobiDB-lite"/>
    </source>
</evidence>
<keyword evidence="7 16" id="KW-0288">FMN</keyword>
<evidence type="ECO:0000256" key="12">
    <source>
        <dbReference type="ARBA" id="ARBA00023002"/>
    </source>
</evidence>
<dbReference type="GO" id="GO:0005743">
    <property type="term" value="C:mitochondrial inner membrane"/>
    <property type="evidence" value="ECO:0007669"/>
    <property type="project" value="UniProtKB-SubCell"/>
</dbReference>
<comment type="cofactor">
    <cofactor evidence="16">
        <name>FMN</name>
        <dbReference type="ChEBI" id="CHEBI:58210"/>
    </cofactor>
    <text evidence="16">Binds 1 FMN per subunit.</text>
</comment>
<dbReference type="InterPro" id="IPR013785">
    <property type="entry name" value="Aldolase_TIM"/>
</dbReference>
<dbReference type="FunFam" id="3.20.20.70:FF:000066">
    <property type="entry name" value="Dihydroorotate dehydrogenase (quinone), mitochondrial"/>
    <property type="match status" value="1"/>
</dbReference>
<dbReference type="InterPro" id="IPR005720">
    <property type="entry name" value="Dihydroorotate_DH_cat"/>
</dbReference>
<evidence type="ECO:0000256" key="1">
    <source>
        <dbReference type="ARBA" id="ARBA00004434"/>
    </source>
</evidence>
<dbReference type="InterPro" id="IPR005719">
    <property type="entry name" value="Dihydroorotate_DH_2"/>
</dbReference>
<organism evidence="19 20">
    <name type="scientific">Chlorella vulgaris</name>
    <name type="common">Green alga</name>
    <dbReference type="NCBI Taxonomy" id="3077"/>
    <lineage>
        <taxon>Eukaryota</taxon>
        <taxon>Viridiplantae</taxon>
        <taxon>Chlorophyta</taxon>
        <taxon>core chlorophytes</taxon>
        <taxon>Trebouxiophyceae</taxon>
        <taxon>Chlorellales</taxon>
        <taxon>Chlorellaceae</taxon>
        <taxon>Chlorella clade</taxon>
        <taxon>Chlorella</taxon>
    </lineage>
</organism>
<keyword evidence="11" id="KW-1133">Transmembrane helix</keyword>
<evidence type="ECO:0000256" key="13">
    <source>
        <dbReference type="ARBA" id="ARBA00023128"/>
    </source>
</evidence>
<evidence type="ECO:0000256" key="5">
    <source>
        <dbReference type="ARBA" id="ARBA00017599"/>
    </source>
</evidence>
<dbReference type="GO" id="GO:0006207">
    <property type="term" value="P:'de novo' pyrimidine nucleobase biosynthetic process"/>
    <property type="evidence" value="ECO:0007669"/>
    <property type="project" value="InterPro"/>
</dbReference>
<dbReference type="EC" id="1.3.5.2" evidence="4 16"/>
<dbReference type="EMBL" id="SIDB01000010">
    <property type="protein sequence ID" value="KAI3426943.1"/>
    <property type="molecule type" value="Genomic_DNA"/>
</dbReference>
<keyword evidence="8" id="KW-0812">Transmembrane</keyword>
<keyword evidence="9 16" id="KW-0999">Mitochondrion inner membrane</keyword>
<dbReference type="NCBIfam" id="TIGR01036">
    <property type="entry name" value="pyrD_sub2"/>
    <property type="match status" value="1"/>
</dbReference>
<keyword evidence="14" id="KW-0472">Membrane</keyword>
<dbReference type="InterPro" id="IPR050074">
    <property type="entry name" value="DHO_dehydrogenase"/>
</dbReference>
<reference evidence="19" key="1">
    <citation type="journal article" date="2019" name="Plant J.">
        <title>Chlorella vulgaris genome assembly and annotation reveals the molecular basis for metabolic acclimation to high light conditions.</title>
        <authorList>
            <person name="Cecchin M."/>
            <person name="Marcolungo L."/>
            <person name="Rossato M."/>
            <person name="Girolomoni L."/>
            <person name="Cosentino E."/>
            <person name="Cuine S."/>
            <person name="Li-Beisson Y."/>
            <person name="Delledonne M."/>
            <person name="Ballottari M."/>
        </authorList>
    </citation>
    <scope>NUCLEOTIDE SEQUENCE</scope>
    <source>
        <strain evidence="19">211/11P</strain>
    </source>
</reference>
<sequence>MSFLRRSGYVVAGAAVGTLMTYRRDLKQLHFDLASATGPLVRLLDAETSHNVGLLAARWGLLPRETRPDPPSLHTTVWGRKFPNPLGVAAGFDKDAEVVEPLLGLGFGFVEVGSITPQPQPGNPKPRAFRITEQGAVINRYGFNSKGVDAAALRLAELRLRRDEPGSGFPGGLVGVNLGKNKTSEDAAADYCQGVTKLGREADYLVINISSPNTPGLRALQGRRELETLVKSVKQTRDRMAWGKGETPPPLLVKIAPDLTDVDMADIAAVALQQGVDGLIVSNTTITRPEPIAAHPLGKEAGGLSGRPLFELSTGVLADMYRLTGGKLPIIGVGGVSSGADAYAKIRAGASLVELYSAFAFEGPKLVPRIKRELAALLQRDGFNSVAEAVGADHRQQQQQQQQQQGKAPSSSSGRAGAVSKR</sequence>
<comment type="catalytic activity">
    <reaction evidence="15 16">
        <text>(S)-dihydroorotate + a quinone = orotate + a quinol</text>
        <dbReference type="Rhea" id="RHEA:30187"/>
        <dbReference type="ChEBI" id="CHEBI:24646"/>
        <dbReference type="ChEBI" id="CHEBI:30839"/>
        <dbReference type="ChEBI" id="CHEBI:30864"/>
        <dbReference type="ChEBI" id="CHEBI:132124"/>
        <dbReference type="EC" id="1.3.5.2"/>
    </reaction>
</comment>
<dbReference type="Proteomes" id="UP001055712">
    <property type="component" value="Unassembled WGS sequence"/>
</dbReference>
<evidence type="ECO:0000256" key="9">
    <source>
        <dbReference type="ARBA" id="ARBA00022792"/>
    </source>
</evidence>
<comment type="pathway">
    <text evidence="2 16">Pyrimidine metabolism; UMP biosynthesis via de novo pathway; orotate from (S)-dihydroorotate (quinone route): step 1/1.</text>
</comment>
<evidence type="ECO:0000256" key="16">
    <source>
        <dbReference type="RuleBase" id="RU361255"/>
    </source>
</evidence>
<evidence type="ECO:0000256" key="11">
    <source>
        <dbReference type="ARBA" id="ARBA00022989"/>
    </source>
</evidence>
<reference evidence="19" key="2">
    <citation type="submission" date="2020-11" db="EMBL/GenBank/DDBJ databases">
        <authorList>
            <person name="Cecchin M."/>
            <person name="Marcolungo L."/>
            <person name="Rossato M."/>
            <person name="Girolomoni L."/>
            <person name="Cosentino E."/>
            <person name="Cuine S."/>
            <person name="Li-Beisson Y."/>
            <person name="Delledonne M."/>
            <person name="Ballottari M."/>
        </authorList>
    </citation>
    <scope>NUCLEOTIDE SEQUENCE</scope>
    <source>
        <strain evidence="19">211/11P</strain>
        <tissue evidence="19">Whole cell</tissue>
    </source>
</reference>
<dbReference type="PANTHER" id="PTHR48109:SF4">
    <property type="entry name" value="DIHYDROOROTATE DEHYDROGENASE (QUINONE), MITOCHONDRIAL"/>
    <property type="match status" value="1"/>
</dbReference>
<evidence type="ECO:0000256" key="3">
    <source>
        <dbReference type="ARBA" id="ARBA00005359"/>
    </source>
</evidence>
<dbReference type="PROSITE" id="PS00912">
    <property type="entry name" value="DHODEHASE_2"/>
    <property type="match status" value="1"/>
</dbReference>
<dbReference type="OrthoDB" id="14784at2759"/>
<evidence type="ECO:0000256" key="14">
    <source>
        <dbReference type="ARBA" id="ARBA00023136"/>
    </source>
</evidence>
<evidence type="ECO:0000256" key="15">
    <source>
        <dbReference type="ARBA" id="ARBA00048639"/>
    </source>
</evidence>
<evidence type="ECO:0000256" key="2">
    <source>
        <dbReference type="ARBA" id="ARBA00005161"/>
    </source>
</evidence>
<evidence type="ECO:0000256" key="8">
    <source>
        <dbReference type="ARBA" id="ARBA00022692"/>
    </source>
</evidence>
<evidence type="ECO:0000313" key="19">
    <source>
        <dbReference type="EMBL" id="KAI3426943.1"/>
    </source>
</evidence>
<dbReference type="PROSITE" id="PS00911">
    <property type="entry name" value="DHODEHASE_1"/>
    <property type="match status" value="1"/>
</dbReference>
<evidence type="ECO:0000256" key="7">
    <source>
        <dbReference type="ARBA" id="ARBA00022643"/>
    </source>
</evidence>
<keyword evidence="6 16" id="KW-0285">Flavoprotein</keyword>